<proteinExistence type="predicted"/>
<dbReference type="RefSeq" id="XP_069226538.1">
    <property type="nucleotide sequence ID" value="XM_069376150.1"/>
</dbReference>
<dbReference type="EMBL" id="JAAQHG020000035">
    <property type="protein sequence ID" value="KAL1583431.1"/>
    <property type="molecule type" value="Genomic_DNA"/>
</dbReference>
<sequence length="432" mass="48912">MVQLRNGKRTFNTKPSSKKAARPSKPPRVHPIFSREKFDSDLDYDNVLFRPALLASRLLTTQQSYHWLEATWFGPRGPCHLPTAYDNEPKPIPVPMHYKSNFAVGSLSRAAKKAVEEQLIGLSERIAFGVCPDMKPGLIAYTRPEGQKEGERGVASAIWINAKLYEAIRRESTPSRRAMFELDLAITLLHEFAHAACFHVKGHHPEDFFEDSLVAEAGFEYESRIFGASLSVLSYDSPDKACWKDWQTKRFLIPAGYSLTKKCRDEINLPMGGRSVPVDSEYAQMLFNHNFWKRDRSFDVVPTVLRQEKHRWLFDAAPMSFRTWYLDHESALQKKKKKKKKNNREKARKAKRAASQSMIRSKMATLHRSVRERSATGIAFARLGLRASRRALGAAFAAAITAAAAAAVITHASSLHARATRSRSKVGSRQKR</sequence>
<feature type="compositionally biased region" description="Basic residues" evidence="1">
    <location>
        <begin position="333"/>
        <end position="352"/>
    </location>
</feature>
<evidence type="ECO:0000256" key="1">
    <source>
        <dbReference type="SAM" id="MobiDB-lite"/>
    </source>
</evidence>
<dbReference type="Proteomes" id="UP000803884">
    <property type="component" value="Unassembled WGS sequence"/>
</dbReference>
<evidence type="ECO:0000313" key="3">
    <source>
        <dbReference type="EMBL" id="KAL1583431.1"/>
    </source>
</evidence>
<feature type="transmembrane region" description="Helical" evidence="2">
    <location>
        <begin position="391"/>
        <end position="412"/>
    </location>
</feature>
<reference evidence="3 4" key="1">
    <citation type="journal article" date="2020" name="Microbiol. Resour. Announc.">
        <title>Draft Genome Sequence of a Cladosporium Species Isolated from the Mesophotic Ascidian Didemnum maculosum.</title>
        <authorList>
            <person name="Gioti A."/>
            <person name="Siaperas R."/>
            <person name="Nikolaivits E."/>
            <person name="Le Goff G."/>
            <person name="Ouazzani J."/>
            <person name="Kotoulas G."/>
            <person name="Topakas E."/>
        </authorList>
    </citation>
    <scope>NUCLEOTIDE SEQUENCE [LARGE SCALE GENOMIC DNA]</scope>
    <source>
        <strain evidence="3 4">TM138-S3</strain>
    </source>
</reference>
<gene>
    <name evidence="3" type="ORF">WHR41_07546</name>
</gene>
<feature type="compositionally biased region" description="Basic residues" evidence="1">
    <location>
        <begin position="16"/>
        <end position="28"/>
    </location>
</feature>
<dbReference type="AlphaFoldDB" id="A0AB34KHI3"/>
<feature type="compositionally biased region" description="Basic residues" evidence="1">
    <location>
        <begin position="418"/>
        <end position="432"/>
    </location>
</feature>
<organism evidence="3 4">
    <name type="scientific">Cladosporium halotolerans</name>
    <dbReference type="NCBI Taxonomy" id="1052096"/>
    <lineage>
        <taxon>Eukaryota</taxon>
        <taxon>Fungi</taxon>
        <taxon>Dikarya</taxon>
        <taxon>Ascomycota</taxon>
        <taxon>Pezizomycotina</taxon>
        <taxon>Dothideomycetes</taxon>
        <taxon>Dothideomycetidae</taxon>
        <taxon>Cladosporiales</taxon>
        <taxon>Cladosporiaceae</taxon>
        <taxon>Cladosporium</taxon>
    </lineage>
</organism>
<keyword evidence="2" id="KW-0472">Membrane</keyword>
<feature type="region of interest" description="Disordered" evidence="1">
    <location>
        <begin position="1"/>
        <end position="30"/>
    </location>
</feature>
<accession>A0AB34KHI3</accession>
<feature type="region of interest" description="Disordered" evidence="1">
    <location>
        <begin position="332"/>
        <end position="362"/>
    </location>
</feature>
<evidence type="ECO:0008006" key="5">
    <source>
        <dbReference type="Google" id="ProtNLM"/>
    </source>
</evidence>
<feature type="region of interest" description="Disordered" evidence="1">
    <location>
        <begin position="413"/>
        <end position="432"/>
    </location>
</feature>
<keyword evidence="2" id="KW-0812">Transmembrane</keyword>
<name>A0AB34KHI3_9PEZI</name>
<comment type="caution">
    <text evidence="3">The sequence shown here is derived from an EMBL/GenBank/DDBJ whole genome shotgun (WGS) entry which is preliminary data.</text>
</comment>
<dbReference type="GeneID" id="96008988"/>
<keyword evidence="4" id="KW-1185">Reference proteome</keyword>
<evidence type="ECO:0000256" key="2">
    <source>
        <dbReference type="SAM" id="Phobius"/>
    </source>
</evidence>
<protein>
    <recommendedName>
        <fullName evidence="5">SprT-like domain-containing protein</fullName>
    </recommendedName>
</protein>
<evidence type="ECO:0000313" key="4">
    <source>
        <dbReference type="Proteomes" id="UP000803884"/>
    </source>
</evidence>
<keyword evidence="2" id="KW-1133">Transmembrane helix</keyword>